<keyword evidence="2" id="KW-1133">Transmembrane helix</keyword>
<evidence type="ECO:0000256" key="1">
    <source>
        <dbReference type="SAM" id="MobiDB-lite"/>
    </source>
</evidence>
<dbReference type="AlphaFoldDB" id="A0A8K0NQP0"/>
<evidence type="ECO:0008006" key="5">
    <source>
        <dbReference type="Google" id="ProtNLM"/>
    </source>
</evidence>
<protein>
    <recommendedName>
        <fullName evidence="5">Transcription factor domain-containing protein</fullName>
    </recommendedName>
</protein>
<reference evidence="3" key="1">
    <citation type="submission" date="2020-04" db="EMBL/GenBank/DDBJ databases">
        <title>Analysis of mating type loci in Filobasidium floriforme.</title>
        <authorList>
            <person name="Nowrousian M."/>
        </authorList>
    </citation>
    <scope>NUCLEOTIDE SEQUENCE</scope>
    <source>
        <strain evidence="3">CBS 6242</strain>
    </source>
</reference>
<keyword evidence="4" id="KW-1185">Reference proteome</keyword>
<sequence length="392" mass="44528">MQKRMEGYSTREELLRLREHVRQSRGSCEIRDSDASLPSEADHIQPRLPPFGTGGMTLDMDGRLHLTSKATFYRSTEENFRPEEGLEADVPTGRTTVPTTLPEDRYHLEASSLISLAFRNTVTFGIVDFSSDFWQERRKDPMGRTPFYSRFLYIVLLIIGWRHQVDMGVIERFYDRSRDRGLDLIRVARRMVDEEAENPKLSTILGLYLLCSCLVGMGQDRIASVYYSIGISLAQDFNVHLRCDDQLTKLDMHVGCALDRGRRSVDAATRIITAWWSSYFARGSVADWQARTQRPPLTGGSSAELIYPYHLELSTLGIQILHCSHSVIIGDAERIVRAKKVQDDMKSWSLSLPEALRWPNVCDTEHALPGYVGTVRGLSHFALSAVPIRRST</sequence>
<evidence type="ECO:0000256" key="2">
    <source>
        <dbReference type="SAM" id="Phobius"/>
    </source>
</evidence>
<dbReference type="CDD" id="cd12148">
    <property type="entry name" value="fungal_TF_MHR"/>
    <property type="match status" value="1"/>
</dbReference>
<feature type="transmembrane region" description="Helical" evidence="2">
    <location>
        <begin position="147"/>
        <end position="164"/>
    </location>
</feature>
<proteinExistence type="predicted"/>
<gene>
    <name evidence="3" type="ORF">FFLO_00697</name>
</gene>
<comment type="caution">
    <text evidence="3">The sequence shown here is derived from an EMBL/GenBank/DDBJ whole genome shotgun (WGS) entry which is preliminary data.</text>
</comment>
<feature type="region of interest" description="Disordered" evidence="1">
    <location>
        <begin position="25"/>
        <end position="49"/>
    </location>
</feature>
<accession>A0A8K0NQP0</accession>
<keyword evidence="2" id="KW-0812">Transmembrane</keyword>
<name>A0A8K0NQP0_9TREE</name>
<evidence type="ECO:0000313" key="3">
    <source>
        <dbReference type="EMBL" id="KAG7571345.1"/>
    </source>
</evidence>
<dbReference type="EMBL" id="JABELV010000008">
    <property type="protein sequence ID" value="KAG7571345.1"/>
    <property type="molecule type" value="Genomic_DNA"/>
</dbReference>
<feature type="compositionally biased region" description="Basic and acidic residues" evidence="1">
    <location>
        <begin position="25"/>
        <end position="45"/>
    </location>
</feature>
<organism evidence="3 4">
    <name type="scientific">Filobasidium floriforme</name>
    <dbReference type="NCBI Taxonomy" id="5210"/>
    <lineage>
        <taxon>Eukaryota</taxon>
        <taxon>Fungi</taxon>
        <taxon>Dikarya</taxon>
        <taxon>Basidiomycota</taxon>
        <taxon>Agaricomycotina</taxon>
        <taxon>Tremellomycetes</taxon>
        <taxon>Filobasidiales</taxon>
        <taxon>Filobasidiaceae</taxon>
        <taxon>Filobasidium</taxon>
    </lineage>
</organism>
<keyword evidence="2" id="KW-0472">Membrane</keyword>
<dbReference type="OrthoDB" id="2563819at2759"/>
<dbReference type="Proteomes" id="UP000812966">
    <property type="component" value="Unassembled WGS sequence"/>
</dbReference>
<evidence type="ECO:0000313" key="4">
    <source>
        <dbReference type="Proteomes" id="UP000812966"/>
    </source>
</evidence>